<feature type="transmembrane region" description="Helical" evidence="2">
    <location>
        <begin position="49"/>
        <end position="70"/>
    </location>
</feature>
<gene>
    <name evidence="3" type="ORF">NEH16_03810</name>
</gene>
<accession>A0ABY6PNM8</accession>
<name>A0ABY6PNM8_9ACTN</name>
<dbReference type="InterPro" id="IPR021454">
    <property type="entry name" value="DUF3105"/>
</dbReference>
<dbReference type="Proteomes" id="UP001164963">
    <property type="component" value="Chromosome"/>
</dbReference>
<keyword evidence="2" id="KW-0472">Membrane</keyword>
<organism evidence="3 4">
    <name type="scientific">Streptomyces drozdowiczii</name>
    <dbReference type="NCBI Taxonomy" id="202862"/>
    <lineage>
        <taxon>Bacteria</taxon>
        <taxon>Bacillati</taxon>
        <taxon>Actinomycetota</taxon>
        <taxon>Actinomycetes</taxon>
        <taxon>Kitasatosporales</taxon>
        <taxon>Streptomycetaceae</taxon>
        <taxon>Streptomyces</taxon>
    </lineage>
</organism>
<proteinExistence type="predicted"/>
<dbReference type="Pfam" id="PF11303">
    <property type="entry name" value="DUF3105"/>
    <property type="match status" value="1"/>
</dbReference>
<evidence type="ECO:0000313" key="4">
    <source>
        <dbReference type="Proteomes" id="UP001164963"/>
    </source>
</evidence>
<protein>
    <submittedName>
        <fullName evidence="3">DUF3105 domain-containing protein</fullName>
    </submittedName>
</protein>
<evidence type="ECO:0000256" key="2">
    <source>
        <dbReference type="SAM" id="Phobius"/>
    </source>
</evidence>
<reference evidence="3" key="1">
    <citation type="journal article" date="2022" name="Front. Microbiol.">
        <title>Mirubactin C rescues the lethal effect of cell wall biosynthesis mutations in Bacillus subtilis.</title>
        <authorList>
            <person name="Kepplinger B."/>
            <person name="Wen X."/>
            <person name="Tyler A.R."/>
            <person name="Kim B.Y."/>
            <person name="Brown J."/>
            <person name="Banks P."/>
            <person name="Dashti Y."/>
            <person name="Mackenzie E.S."/>
            <person name="Wills C."/>
            <person name="Kawai Y."/>
            <person name="Waldron K.J."/>
            <person name="Allenby N.E.E."/>
            <person name="Wu L.J."/>
            <person name="Hall M.J."/>
            <person name="Errington J."/>
        </authorList>
    </citation>
    <scope>NUCLEOTIDE SEQUENCE</scope>
    <source>
        <strain evidence="3">MDA8-470</strain>
    </source>
</reference>
<feature type="compositionally biased region" description="Basic and acidic residues" evidence="1">
    <location>
        <begin position="31"/>
        <end position="43"/>
    </location>
</feature>
<evidence type="ECO:0000256" key="1">
    <source>
        <dbReference type="SAM" id="MobiDB-lite"/>
    </source>
</evidence>
<feature type="compositionally biased region" description="Polar residues" evidence="1">
    <location>
        <begin position="1"/>
        <end position="25"/>
    </location>
</feature>
<keyword evidence="4" id="KW-1185">Reference proteome</keyword>
<keyword evidence="2" id="KW-0812">Transmembrane</keyword>
<dbReference type="RefSeq" id="WP_265539191.1">
    <property type="nucleotide sequence ID" value="NZ_CP098740.1"/>
</dbReference>
<evidence type="ECO:0000313" key="3">
    <source>
        <dbReference type="EMBL" id="UZK53371.1"/>
    </source>
</evidence>
<dbReference type="EMBL" id="CP098740">
    <property type="protein sequence ID" value="UZK53371.1"/>
    <property type="molecule type" value="Genomic_DNA"/>
</dbReference>
<feature type="region of interest" description="Disordered" evidence="1">
    <location>
        <begin position="1"/>
        <end position="45"/>
    </location>
</feature>
<sequence length="231" mass="24997">MASADKQNTNKQNPGKQNPGKQNNPAAARRAKLEEARRQERARERRSRIITLSVGVLVVAGLVVGGGYLMNAADEQDKAEAQAKTSPVTGEKSWDKLTQNHVEKTVDYPMNPPVGGDHNPVWMNCDGDVYTASIPKENAVHSLEHGAVWVTYTSKAEPADLKKLEERVSSTPYSLMSPVEDQAAPLMLSAWGKQLTVKSATDARVAQFFTKYVQGPQTPEPGAACTGGIAK</sequence>
<keyword evidence="2" id="KW-1133">Transmembrane helix</keyword>